<keyword evidence="1" id="KW-0812">Transmembrane</keyword>
<evidence type="ECO:0000313" key="3">
    <source>
        <dbReference type="Proteomes" id="UP000069135"/>
    </source>
</evidence>
<dbReference type="AlphaFoldDB" id="A0A0S1SM92"/>
<organism evidence="2 3">
    <name type="scientific">Candidatus Peribacter riflensis</name>
    <dbReference type="NCBI Taxonomy" id="1735162"/>
    <lineage>
        <taxon>Bacteria</taxon>
        <taxon>Candidatus Peregrinibacteriota</taxon>
        <taxon>Candidatus Peribacteria</taxon>
        <taxon>Candidatus Peribacterales</taxon>
        <taxon>Candidatus Peribacteraceae</taxon>
        <taxon>Candidatus Peribacter</taxon>
    </lineage>
</organism>
<proteinExistence type="predicted"/>
<feature type="transmembrane region" description="Helical" evidence="1">
    <location>
        <begin position="233"/>
        <end position="252"/>
    </location>
</feature>
<protein>
    <submittedName>
        <fullName evidence="2">Uncharacterized protein</fullName>
    </submittedName>
</protein>
<reference evidence="2 3" key="2">
    <citation type="journal article" date="2016" name="PeerJ">
        <title>Analysis of five complete genome sequences for members of the class Peribacteria in the recently recognized Peregrinibacteria bacterial phylum.</title>
        <authorList>
            <person name="Anantharaman K."/>
            <person name="Brown C.T."/>
            <person name="Burstein D."/>
            <person name="Castelle C.J."/>
            <person name="Probst A.J."/>
            <person name="Thomas B.C."/>
            <person name="Williams K.H."/>
            <person name="Banfield J.F."/>
        </authorList>
    </citation>
    <scope>NUCLEOTIDE SEQUENCE [LARGE SCALE GENOMIC DNA]</scope>
    <source>
        <strain evidence="2">RIFOXYD1_FULL_PER-ii_59_16</strain>
    </source>
</reference>
<accession>A0A0S1SSG2</accession>
<feature type="transmembrane region" description="Helical" evidence="1">
    <location>
        <begin position="117"/>
        <end position="140"/>
    </location>
</feature>
<reference evidence="3" key="1">
    <citation type="submission" date="2015-10" db="EMBL/GenBank/DDBJ databases">
        <title>Analysis of five complete genome sequences for members of the class Peribacteria in the recently recognized Peregrinibacteria bacterial phylum.</title>
        <authorList>
            <person name="Anantharaman K."/>
            <person name="Brown C.T."/>
            <person name="Burstein D."/>
            <person name="Castelle C.J."/>
            <person name="Probst A.J."/>
            <person name="Thomas B.C."/>
            <person name="Williams K.H."/>
            <person name="Banfield J.F."/>
        </authorList>
    </citation>
    <scope>NUCLEOTIDE SEQUENCE [LARGE SCALE GENOMIC DNA]</scope>
</reference>
<accession>A0A0S1SM92</accession>
<name>A0A0S1SM92_9BACT</name>
<evidence type="ECO:0000256" key="1">
    <source>
        <dbReference type="SAM" id="Phobius"/>
    </source>
</evidence>
<sequence>MPPPEPPKDSGFWDRAHFGYDVAVIDPDAIARPESFSLQTMGGNALLALLMTLVIGFGGEVLRRLARSDAQTLRRTLARLPFQAVLTILLIELYEWLVPTASALGFSEATATSLLRVPLFAFFFLVVTGVSNGLLNALLVSEGDAMKTRLAALFGNVPIGGFFSRKHISRALWFVLLLLVLYGIVGAYINPQFSLFPPENFGIVLVAVVTVVAAAYTPDVLRAIIARRWKCPAWFEGNITGLLVALLCVYVSRKFQLSPGYMYGLPVGLFLTLHAQSNEGLLETLSLMWMLLIAVVIWLLLPVLSPFAALYDVGNLLFIILLEGVFFELLPLPSIAGGMIFQWRRWIWAVQFFVVVFLLFQVLFHPEGTLASLQQSPSALFTLLSAGCYALGIVLLWGYVFWMRKKR</sequence>
<keyword evidence="1" id="KW-0472">Membrane</keyword>
<keyword evidence="1" id="KW-1133">Transmembrane helix</keyword>
<accession>A0A0S1SR56</accession>
<accession>A0A0S1SI82</accession>
<feature type="transmembrane region" description="Helical" evidence="1">
    <location>
        <begin position="171"/>
        <end position="189"/>
    </location>
</feature>
<feature type="transmembrane region" description="Helical" evidence="1">
    <location>
        <begin position="287"/>
        <end position="310"/>
    </location>
</feature>
<feature type="transmembrane region" description="Helical" evidence="1">
    <location>
        <begin position="316"/>
        <end position="334"/>
    </location>
</feature>
<gene>
    <name evidence="2" type="ORF">PeribacterD1_0803</name>
</gene>
<dbReference type="EMBL" id="CP013065">
    <property type="protein sequence ID" value="ALM13473.1"/>
    <property type="molecule type" value="Genomic_DNA"/>
</dbReference>
<feature type="transmembrane region" description="Helical" evidence="1">
    <location>
        <begin position="201"/>
        <end position="221"/>
    </location>
</feature>
<accession>A0A0S1SV16</accession>
<evidence type="ECO:0000313" key="2">
    <source>
        <dbReference type="EMBL" id="ALM13473.1"/>
    </source>
</evidence>
<feature type="transmembrane region" description="Helical" evidence="1">
    <location>
        <begin position="45"/>
        <end position="65"/>
    </location>
</feature>
<feature type="transmembrane region" description="Helical" evidence="1">
    <location>
        <begin position="258"/>
        <end position="275"/>
    </location>
</feature>
<feature type="transmembrane region" description="Helical" evidence="1">
    <location>
        <begin position="379"/>
        <end position="402"/>
    </location>
</feature>
<dbReference type="Proteomes" id="UP000069135">
    <property type="component" value="Chromosome"/>
</dbReference>
<feature type="transmembrane region" description="Helical" evidence="1">
    <location>
        <begin position="346"/>
        <end position="364"/>
    </location>
</feature>
<dbReference type="KEGG" id="prf:PeribacterA2_0802"/>
<feature type="transmembrane region" description="Helical" evidence="1">
    <location>
        <begin position="77"/>
        <end position="97"/>
    </location>
</feature>